<keyword evidence="3" id="KW-1185">Reference proteome</keyword>
<protein>
    <submittedName>
        <fullName evidence="2">Uncharacterized protein</fullName>
    </submittedName>
</protein>
<evidence type="ECO:0000256" key="1">
    <source>
        <dbReference type="SAM" id="MobiDB-lite"/>
    </source>
</evidence>
<evidence type="ECO:0000313" key="2">
    <source>
        <dbReference type="EMBL" id="EPQ04278.1"/>
    </source>
</evidence>
<dbReference type="AlphaFoldDB" id="S7P2D3"/>
<feature type="region of interest" description="Disordered" evidence="1">
    <location>
        <begin position="80"/>
        <end position="108"/>
    </location>
</feature>
<organism evidence="2 3">
    <name type="scientific">Myotis brandtii</name>
    <name type="common">Brandt's bat</name>
    <dbReference type="NCBI Taxonomy" id="109478"/>
    <lineage>
        <taxon>Eukaryota</taxon>
        <taxon>Metazoa</taxon>
        <taxon>Chordata</taxon>
        <taxon>Craniata</taxon>
        <taxon>Vertebrata</taxon>
        <taxon>Euteleostomi</taxon>
        <taxon>Mammalia</taxon>
        <taxon>Eutheria</taxon>
        <taxon>Laurasiatheria</taxon>
        <taxon>Chiroptera</taxon>
        <taxon>Yangochiroptera</taxon>
        <taxon>Vespertilionidae</taxon>
        <taxon>Myotis</taxon>
    </lineage>
</organism>
<reference evidence="2 3" key="1">
    <citation type="journal article" date="2013" name="Nat. Commun.">
        <title>Genome analysis reveals insights into physiology and longevity of the Brandt's bat Myotis brandtii.</title>
        <authorList>
            <person name="Seim I."/>
            <person name="Fang X."/>
            <person name="Xiong Z."/>
            <person name="Lobanov A.V."/>
            <person name="Huang Z."/>
            <person name="Ma S."/>
            <person name="Feng Y."/>
            <person name="Turanov A.A."/>
            <person name="Zhu Y."/>
            <person name="Lenz T.L."/>
            <person name="Gerashchenko M.V."/>
            <person name="Fan D."/>
            <person name="Hee Yim S."/>
            <person name="Yao X."/>
            <person name="Jordan D."/>
            <person name="Xiong Y."/>
            <person name="Ma Y."/>
            <person name="Lyapunov A.N."/>
            <person name="Chen G."/>
            <person name="Kulakova O.I."/>
            <person name="Sun Y."/>
            <person name="Lee S.G."/>
            <person name="Bronson R.T."/>
            <person name="Moskalev A.A."/>
            <person name="Sunyaev S.R."/>
            <person name="Zhang G."/>
            <person name="Krogh A."/>
            <person name="Wang J."/>
            <person name="Gladyshev V.N."/>
        </authorList>
    </citation>
    <scope>NUCLEOTIDE SEQUENCE [LARGE SCALE GENOMIC DNA]</scope>
</reference>
<accession>S7P2D3</accession>
<dbReference type="EMBL" id="KE161512">
    <property type="protein sequence ID" value="EPQ04278.1"/>
    <property type="molecule type" value="Genomic_DNA"/>
</dbReference>
<evidence type="ECO:0000313" key="3">
    <source>
        <dbReference type="Proteomes" id="UP000052978"/>
    </source>
</evidence>
<dbReference type="Proteomes" id="UP000052978">
    <property type="component" value="Unassembled WGS sequence"/>
</dbReference>
<proteinExistence type="predicted"/>
<sequence length="108" mass="11460">MLTFAPRTALSAMLVSDAGAITGAAAPGDFVNPQRCWGAEEALAAQCPRLSGVREGTKKGDVAFDRAPHIHSQGLAAGTRIRESTPSARPCCEATRRTRSPLIFHDTR</sequence>
<gene>
    <name evidence="2" type="ORF">D623_10017942</name>
</gene>
<name>S7P2D3_MYOBR</name>